<dbReference type="PRINTS" id="PR00050">
    <property type="entry name" value="COLDSHOCK"/>
</dbReference>
<comment type="subcellular location">
    <subcellularLocation>
        <location evidence="1">Cytoplasm</location>
    </subcellularLocation>
</comment>
<protein>
    <recommendedName>
        <fullName evidence="7">CSD domain-containing protein</fullName>
    </recommendedName>
</protein>
<dbReference type="CDD" id="cd04458">
    <property type="entry name" value="CSP_CDS"/>
    <property type="match status" value="1"/>
</dbReference>
<keyword evidence="3" id="KW-0805">Transcription regulation</keyword>
<sequence>MSTGTVKWFNSEKGFGFIANDDGGDDVFVHFKSIQSGGYKSLNEGQKVTFDIEADPKDSRKFRAVNVFIAD</sequence>
<dbReference type="PANTHER" id="PTHR46565:SF20">
    <property type="entry name" value="COLD SHOCK DOMAIN-CONTAINING PROTEIN 4"/>
    <property type="match status" value="1"/>
</dbReference>
<dbReference type="InterPro" id="IPR019844">
    <property type="entry name" value="CSD_CS"/>
</dbReference>
<keyword evidence="4" id="KW-0238">DNA-binding</keyword>
<dbReference type="AlphaFoldDB" id="A0A645E236"/>
<name>A0A645E236_9ZZZZ</name>
<dbReference type="Pfam" id="PF00313">
    <property type="entry name" value="CSD"/>
    <property type="match status" value="1"/>
</dbReference>
<dbReference type="PIRSF" id="PIRSF002599">
    <property type="entry name" value="Cold_shock_A"/>
    <property type="match status" value="1"/>
</dbReference>
<keyword evidence="6" id="KW-0804">Transcription</keyword>
<reference evidence="8" key="1">
    <citation type="submission" date="2019-08" db="EMBL/GenBank/DDBJ databases">
        <authorList>
            <person name="Kucharzyk K."/>
            <person name="Murdoch R.W."/>
            <person name="Higgins S."/>
            <person name="Loffler F."/>
        </authorList>
    </citation>
    <scope>NUCLEOTIDE SEQUENCE</scope>
</reference>
<evidence type="ECO:0000256" key="3">
    <source>
        <dbReference type="ARBA" id="ARBA00023015"/>
    </source>
</evidence>
<dbReference type="PROSITE" id="PS00352">
    <property type="entry name" value="CSD_1"/>
    <property type="match status" value="1"/>
</dbReference>
<dbReference type="PROSITE" id="PS51857">
    <property type="entry name" value="CSD_2"/>
    <property type="match status" value="1"/>
</dbReference>
<evidence type="ECO:0000256" key="1">
    <source>
        <dbReference type="ARBA" id="ARBA00004496"/>
    </source>
</evidence>
<dbReference type="InterPro" id="IPR012156">
    <property type="entry name" value="Cold_shock_CspA"/>
</dbReference>
<dbReference type="InterPro" id="IPR011129">
    <property type="entry name" value="CSD"/>
</dbReference>
<dbReference type="Gene3D" id="2.40.50.140">
    <property type="entry name" value="Nucleic acid-binding proteins"/>
    <property type="match status" value="1"/>
</dbReference>
<accession>A0A645E236</accession>
<dbReference type="SMART" id="SM00357">
    <property type="entry name" value="CSP"/>
    <property type="match status" value="1"/>
</dbReference>
<keyword evidence="5" id="KW-0010">Activator</keyword>
<dbReference type="InterPro" id="IPR002059">
    <property type="entry name" value="CSP_DNA-bd"/>
</dbReference>
<keyword evidence="2" id="KW-0963">Cytoplasm</keyword>
<dbReference type="GO" id="GO:0003677">
    <property type="term" value="F:DNA binding"/>
    <property type="evidence" value="ECO:0007669"/>
    <property type="project" value="UniProtKB-KW"/>
</dbReference>
<evidence type="ECO:0000256" key="6">
    <source>
        <dbReference type="ARBA" id="ARBA00023163"/>
    </source>
</evidence>
<dbReference type="FunFam" id="2.40.50.140:FF:000006">
    <property type="entry name" value="Cold shock protein CspC"/>
    <property type="match status" value="1"/>
</dbReference>
<dbReference type="PANTHER" id="PTHR46565">
    <property type="entry name" value="COLD SHOCK DOMAIN PROTEIN 2"/>
    <property type="match status" value="1"/>
</dbReference>
<dbReference type="InterPro" id="IPR012340">
    <property type="entry name" value="NA-bd_OB-fold"/>
</dbReference>
<proteinExistence type="predicted"/>
<evidence type="ECO:0000259" key="7">
    <source>
        <dbReference type="PROSITE" id="PS51857"/>
    </source>
</evidence>
<evidence type="ECO:0000256" key="4">
    <source>
        <dbReference type="ARBA" id="ARBA00023125"/>
    </source>
</evidence>
<evidence type="ECO:0000256" key="2">
    <source>
        <dbReference type="ARBA" id="ARBA00022490"/>
    </source>
</evidence>
<organism evidence="8">
    <name type="scientific">bioreactor metagenome</name>
    <dbReference type="NCBI Taxonomy" id="1076179"/>
    <lineage>
        <taxon>unclassified sequences</taxon>
        <taxon>metagenomes</taxon>
        <taxon>ecological metagenomes</taxon>
    </lineage>
</organism>
<comment type="caution">
    <text evidence="8">The sequence shown here is derived from an EMBL/GenBank/DDBJ whole genome shotgun (WGS) entry which is preliminary data.</text>
</comment>
<evidence type="ECO:0000256" key="5">
    <source>
        <dbReference type="ARBA" id="ARBA00023159"/>
    </source>
</evidence>
<gene>
    <name evidence="8" type="ORF">SDC9_143010</name>
</gene>
<dbReference type="GO" id="GO:0005737">
    <property type="term" value="C:cytoplasm"/>
    <property type="evidence" value="ECO:0007669"/>
    <property type="project" value="UniProtKB-SubCell"/>
</dbReference>
<dbReference type="SUPFAM" id="SSF50249">
    <property type="entry name" value="Nucleic acid-binding proteins"/>
    <property type="match status" value="1"/>
</dbReference>
<dbReference type="EMBL" id="VSSQ01042296">
    <property type="protein sequence ID" value="MPM95854.1"/>
    <property type="molecule type" value="Genomic_DNA"/>
</dbReference>
<feature type="domain" description="CSD" evidence="7">
    <location>
        <begin position="1"/>
        <end position="69"/>
    </location>
</feature>
<evidence type="ECO:0000313" key="8">
    <source>
        <dbReference type="EMBL" id="MPM95854.1"/>
    </source>
</evidence>